<feature type="domain" description="N-acetyltransferase" evidence="2">
    <location>
        <begin position="8"/>
        <end position="158"/>
    </location>
</feature>
<dbReference type="PROSITE" id="PS51186">
    <property type="entry name" value="GNAT"/>
    <property type="match status" value="1"/>
</dbReference>
<comment type="caution">
    <text evidence="3">The sequence shown here is derived from an EMBL/GenBank/DDBJ whole genome shotgun (WGS) entry which is preliminary data.</text>
</comment>
<dbReference type="InterPro" id="IPR016181">
    <property type="entry name" value="Acyl_CoA_acyltransferase"/>
</dbReference>
<keyword evidence="4" id="KW-1185">Reference proteome</keyword>
<dbReference type="InterPro" id="IPR000182">
    <property type="entry name" value="GNAT_dom"/>
</dbReference>
<dbReference type="EMBL" id="QGDQ01000019">
    <property type="protein sequence ID" value="PWJ52509.1"/>
    <property type="molecule type" value="Genomic_DNA"/>
</dbReference>
<dbReference type="AlphaFoldDB" id="A0A316A4N4"/>
<evidence type="ECO:0000259" key="2">
    <source>
        <dbReference type="PROSITE" id="PS51186"/>
    </source>
</evidence>
<evidence type="ECO:0000313" key="4">
    <source>
        <dbReference type="Proteomes" id="UP000245469"/>
    </source>
</evidence>
<dbReference type="SUPFAM" id="SSF55729">
    <property type="entry name" value="Acyl-CoA N-acyltransferases (Nat)"/>
    <property type="match status" value="1"/>
</dbReference>
<organism evidence="3 4">
    <name type="scientific">Quadrisphaera granulorum</name>
    <dbReference type="NCBI Taxonomy" id="317664"/>
    <lineage>
        <taxon>Bacteria</taxon>
        <taxon>Bacillati</taxon>
        <taxon>Actinomycetota</taxon>
        <taxon>Actinomycetes</taxon>
        <taxon>Kineosporiales</taxon>
        <taxon>Kineosporiaceae</taxon>
        <taxon>Quadrisphaera</taxon>
    </lineage>
</organism>
<evidence type="ECO:0000313" key="3">
    <source>
        <dbReference type="EMBL" id="PWJ52509.1"/>
    </source>
</evidence>
<gene>
    <name evidence="3" type="ORF">BXY45_1191</name>
</gene>
<dbReference type="RefSeq" id="WP_170131532.1">
    <property type="nucleotide sequence ID" value="NZ_QGDQ01000019.1"/>
</dbReference>
<reference evidence="3 4" key="1">
    <citation type="submission" date="2018-03" db="EMBL/GenBank/DDBJ databases">
        <title>Genomic Encyclopedia of Archaeal and Bacterial Type Strains, Phase II (KMG-II): from individual species to whole genera.</title>
        <authorList>
            <person name="Goeker M."/>
        </authorList>
    </citation>
    <scope>NUCLEOTIDE SEQUENCE [LARGE SCALE GENOMIC DNA]</scope>
    <source>
        <strain evidence="3 4">DSM 44889</strain>
    </source>
</reference>
<dbReference type="Pfam" id="PF00583">
    <property type="entry name" value="Acetyltransf_1"/>
    <property type="match status" value="1"/>
</dbReference>
<dbReference type="Gene3D" id="3.40.630.30">
    <property type="match status" value="1"/>
</dbReference>
<sequence length="182" mass="19568">MGAEDGALWLRAWEPADAPVVAGLLDPDADPLWVAQCHALHGPPREGERWRRTLVAVRGDREGKVVGAATVARNWVHPGQYSCAIDVHRAWRRQGVGRRLLDGLREVRPETLPLVSKLRPSNAAAMGFLAAAGGGVRQRSPGQVVDVADHRVLAWAEWHGAAAEHSGPPGLRASASRCDLGE</sequence>
<evidence type="ECO:0000256" key="1">
    <source>
        <dbReference type="SAM" id="MobiDB-lite"/>
    </source>
</evidence>
<feature type="region of interest" description="Disordered" evidence="1">
    <location>
        <begin position="163"/>
        <end position="182"/>
    </location>
</feature>
<dbReference type="CDD" id="cd04301">
    <property type="entry name" value="NAT_SF"/>
    <property type="match status" value="1"/>
</dbReference>
<keyword evidence="3" id="KW-0808">Transferase</keyword>
<dbReference type="Proteomes" id="UP000245469">
    <property type="component" value="Unassembled WGS sequence"/>
</dbReference>
<dbReference type="GO" id="GO:0016747">
    <property type="term" value="F:acyltransferase activity, transferring groups other than amino-acyl groups"/>
    <property type="evidence" value="ECO:0007669"/>
    <property type="project" value="InterPro"/>
</dbReference>
<name>A0A316A4N4_9ACTN</name>
<accession>A0A316A4N4</accession>
<protein>
    <submittedName>
        <fullName evidence="3">Acetyltransferase (GNAT) family protein</fullName>
    </submittedName>
</protein>
<proteinExistence type="predicted"/>